<reference evidence="3" key="1">
    <citation type="submission" date="2017-06" db="EMBL/GenBank/DDBJ databases">
        <authorList>
            <person name="Varghese N."/>
            <person name="Submissions S."/>
        </authorList>
    </citation>
    <scope>NUCLEOTIDE SEQUENCE [LARGE SCALE GENOMIC DNA]</scope>
    <source>
        <strain evidence="3">DSM 11116</strain>
    </source>
</reference>
<proteinExistence type="predicted"/>
<evidence type="ECO:0000259" key="1">
    <source>
        <dbReference type="Pfam" id="PF13454"/>
    </source>
</evidence>
<dbReference type="Proteomes" id="UP000198131">
    <property type="component" value="Unassembled WGS sequence"/>
</dbReference>
<dbReference type="InterPro" id="IPR052189">
    <property type="entry name" value="L-asp_N-monooxygenase_NS-form"/>
</dbReference>
<dbReference type="PANTHER" id="PTHR40254:SF1">
    <property type="entry name" value="BLR0577 PROTEIN"/>
    <property type="match status" value="1"/>
</dbReference>
<evidence type="ECO:0000313" key="2">
    <source>
        <dbReference type="EMBL" id="SNC74544.1"/>
    </source>
</evidence>
<organism evidence="2 3">
    <name type="scientific">Hymenobacter gelipurpurascens</name>
    <dbReference type="NCBI Taxonomy" id="89968"/>
    <lineage>
        <taxon>Bacteria</taxon>
        <taxon>Pseudomonadati</taxon>
        <taxon>Bacteroidota</taxon>
        <taxon>Cytophagia</taxon>
        <taxon>Cytophagales</taxon>
        <taxon>Hymenobacteraceae</taxon>
        <taxon>Hymenobacter</taxon>
    </lineage>
</organism>
<dbReference type="EMBL" id="FYEW01000002">
    <property type="protein sequence ID" value="SNC74544.1"/>
    <property type="molecule type" value="Genomic_DNA"/>
</dbReference>
<sequence>MLAVQLARLPATEPYACDVHLIEPRLVPGPGLAYTARRPEYLMNVPSELLSAFPDQPDHFLNWLRVTSPEQSKQTFCSRQSYGRYVQQLVGQVIEWPSFNGIRCHWHAQAATAVELSADGHSAKVRLADGTEILSDYVVLALGNFPPPSPAPAGEYLAQPTFHGNPWAQGALRNIGPDEPVLLVGSGLTAVDVLLGLQADGHRAPVTVVSRHGRWPAAHAVGGAPYPSFYATELAGLTSVAEVLQVVRRHAREAAETGTNWRAVIDSMRPDLGRIWAAWPPKEQARFLRHLAGIWSVIRHRSPPKNAALVQAMLTSGEVRMETGRVSRIQTDATGLLVTVQRLGQLPRTLFTAHVVNCTGPLLDYTRIQDPAVRSLRDAGLLCPDALRLGIQTDAHGALLTNQGQASSVLFTLGPSRRPTFFESTAVPELRQQAVALAEELGQRIRATESSVV</sequence>
<accession>A0A212U915</accession>
<dbReference type="AlphaFoldDB" id="A0A212U915"/>
<name>A0A212U915_9BACT</name>
<dbReference type="OrthoDB" id="6309046at2"/>
<dbReference type="SUPFAM" id="SSF51905">
    <property type="entry name" value="FAD/NAD(P)-binding domain"/>
    <property type="match status" value="1"/>
</dbReference>
<dbReference type="InterPro" id="IPR036188">
    <property type="entry name" value="FAD/NAD-bd_sf"/>
</dbReference>
<keyword evidence="3" id="KW-1185">Reference proteome</keyword>
<feature type="domain" description="FAD-dependent urate hydroxylase HpyO/Asp monooxygenase CreE-like FAD/NAD(P)-binding" evidence="1">
    <location>
        <begin position="6"/>
        <end position="144"/>
    </location>
</feature>
<evidence type="ECO:0000313" key="3">
    <source>
        <dbReference type="Proteomes" id="UP000198131"/>
    </source>
</evidence>
<gene>
    <name evidence="2" type="ORF">SAMN06265337_2423</name>
</gene>
<dbReference type="InterPro" id="IPR038732">
    <property type="entry name" value="HpyO/CreE_NAD-binding"/>
</dbReference>
<dbReference type="Pfam" id="PF13454">
    <property type="entry name" value="NAD_binding_9"/>
    <property type="match status" value="1"/>
</dbReference>
<dbReference type="Gene3D" id="3.50.50.60">
    <property type="entry name" value="FAD/NAD(P)-binding domain"/>
    <property type="match status" value="1"/>
</dbReference>
<dbReference type="PANTHER" id="PTHR40254">
    <property type="entry name" value="BLR0577 PROTEIN"/>
    <property type="match status" value="1"/>
</dbReference>
<protein>
    <submittedName>
        <fullName evidence="2">Uncharacterized NAD(P)/FAD-binding protein YdhS</fullName>
    </submittedName>
</protein>